<proteinExistence type="predicted"/>
<name>A0A6P4BW70_ARADU</name>
<evidence type="ECO:0000313" key="2">
    <source>
        <dbReference type="RefSeq" id="XP_015932150.1"/>
    </source>
</evidence>
<accession>A0A6P4BW70</accession>
<organism evidence="1 2">
    <name type="scientific">Arachis duranensis</name>
    <name type="common">Wild peanut</name>
    <dbReference type="NCBI Taxonomy" id="130453"/>
    <lineage>
        <taxon>Eukaryota</taxon>
        <taxon>Viridiplantae</taxon>
        <taxon>Streptophyta</taxon>
        <taxon>Embryophyta</taxon>
        <taxon>Tracheophyta</taxon>
        <taxon>Spermatophyta</taxon>
        <taxon>Magnoliopsida</taxon>
        <taxon>eudicotyledons</taxon>
        <taxon>Gunneridae</taxon>
        <taxon>Pentapetalae</taxon>
        <taxon>rosids</taxon>
        <taxon>fabids</taxon>
        <taxon>Fabales</taxon>
        <taxon>Fabaceae</taxon>
        <taxon>Papilionoideae</taxon>
        <taxon>50 kb inversion clade</taxon>
        <taxon>dalbergioids sensu lato</taxon>
        <taxon>Dalbergieae</taxon>
        <taxon>Pterocarpus clade</taxon>
        <taxon>Arachis</taxon>
    </lineage>
</organism>
<dbReference type="RefSeq" id="XP_015932150.1">
    <property type="nucleotide sequence ID" value="XM_016076664.1"/>
</dbReference>
<sequence length="170" mass="19859">MADELYKKGIDGSLSRCLSQADKEISLGEVHRVFPLEINLNTLRILRQDELPVDDYWNAMYDELNNLDSERVLTLENMIQQKKNVVRNYNHRVKEKCFSIGELILKVVLPIEKKSRFLGKWTLATWEGPFQVIELYSGNTYRIKDIDSGNVINSINGKYLKQYRCMPNQD</sequence>
<reference evidence="2" key="2">
    <citation type="submission" date="2025-08" db="UniProtKB">
        <authorList>
            <consortium name="RefSeq"/>
        </authorList>
    </citation>
    <scope>IDENTIFICATION</scope>
    <source>
        <tissue evidence="2">Whole plant</tissue>
    </source>
</reference>
<dbReference type="Proteomes" id="UP000515211">
    <property type="component" value="Chromosome 7"/>
</dbReference>
<evidence type="ECO:0000313" key="1">
    <source>
        <dbReference type="Proteomes" id="UP000515211"/>
    </source>
</evidence>
<dbReference type="AlphaFoldDB" id="A0A6P4BW70"/>
<reference evidence="1" key="1">
    <citation type="journal article" date="2016" name="Nat. Genet.">
        <title>The genome sequences of Arachis duranensis and Arachis ipaensis, the diploid ancestors of cultivated peanut.</title>
        <authorList>
            <person name="Bertioli D.J."/>
            <person name="Cannon S.B."/>
            <person name="Froenicke L."/>
            <person name="Huang G."/>
            <person name="Farmer A.D."/>
            <person name="Cannon E.K."/>
            <person name="Liu X."/>
            <person name="Gao D."/>
            <person name="Clevenger J."/>
            <person name="Dash S."/>
            <person name="Ren L."/>
            <person name="Moretzsohn M.C."/>
            <person name="Shirasawa K."/>
            <person name="Huang W."/>
            <person name="Vidigal B."/>
            <person name="Abernathy B."/>
            <person name="Chu Y."/>
            <person name="Niederhuth C.E."/>
            <person name="Umale P."/>
            <person name="Araujo A.C."/>
            <person name="Kozik A."/>
            <person name="Kim K.D."/>
            <person name="Burow M.D."/>
            <person name="Varshney R.K."/>
            <person name="Wang X."/>
            <person name="Zhang X."/>
            <person name="Barkley N."/>
            <person name="Guimaraes P.M."/>
            <person name="Isobe S."/>
            <person name="Guo B."/>
            <person name="Liao B."/>
            <person name="Stalker H.T."/>
            <person name="Schmitz R.J."/>
            <person name="Scheffler B.E."/>
            <person name="Leal-Bertioli S.C."/>
            <person name="Xun X."/>
            <person name="Jackson S.A."/>
            <person name="Michelmore R."/>
            <person name="Ozias-Akins P."/>
        </authorList>
    </citation>
    <scope>NUCLEOTIDE SEQUENCE [LARGE SCALE GENOMIC DNA]</scope>
    <source>
        <strain evidence="1">cv. V14167</strain>
    </source>
</reference>
<protein>
    <submittedName>
        <fullName evidence="2">Uncharacterized protein LOC107458461</fullName>
    </submittedName>
</protein>
<keyword evidence="1" id="KW-1185">Reference proteome</keyword>
<dbReference type="KEGG" id="adu:107458461"/>
<gene>
    <name evidence="2" type="primary">LOC107458461</name>
</gene>
<dbReference type="GeneID" id="107458461"/>